<dbReference type="OrthoDB" id="6504476at2"/>
<dbReference type="STRING" id="1388748.GCA_000463155_03849"/>
<reference evidence="1 2" key="1">
    <citation type="submission" date="2018-03" db="EMBL/GenBank/DDBJ databases">
        <title>Draft genome sequence of the first documented clinical Siccibacter turicensis isolate in Austria.</title>
        <authorList>
            <person name="Lepuschitz S."/>
            <person name="Pekard-Amenitsch S."/>
            <person name="Haunold R."/>
            <person name="Schill S."/>
            <person name="Mach R."/>
            <person name="Allerberger F."/>
            <person name="Ruppitsch W."/>
            <person name="Forsythe S.J."/>
        </authorList>
    </citation>
    <scope>NUCLEOTIDE SEQUENCE [LARGE SCALE GENOMIC DNA]</scope>
    <source>
        <strain evidence="1 2">6100069499-17</strain>
    </source>
</reference>
<protein>
    <recommendedName>
        <fullName evidence="3">Cyclic nucleotide-binding domain-containing protein</fullName>
    </recommendedName>
</protein>
<comment type="caution">
    <text evidence="1">The sequence shown here is derived from an EMBL/GenBank/DDBJ whole genome shotgun (WGS) entry which is preliminary data.</text>
</comment>
<dbReference type="AlphaFoldDB" id="A0A2P8VHT6"/>
<dbReference type="RefSeq" id="WP_106877527.1">
    <property type="nucleotide sequence ID" value="NZ_JBOIPK010000005.1"/>
</dbReference>
<evidence type="ECO:0008006" key="3">
    <source>
        <dbReference type="Google" id="ProtNLM"/>
    </source>
</evidence>
<gene>
    <name evidence="1" type="ORF">C7G83_12710</name>
</gene>
<evidence type="ECO:0000313" key="2">
    <source>
        <dbReference type="Proteomes" id="UP000240212"/>
    </source>
</evidence>
<name>A0A2P8VHT6_9ENTR</name>
<sequence length="150" mass="16634">MSGNGKPLKDIIFIIRSLSLRERISRLNNHQAIHFDAEAGSACLLFHRGSAALRRKSDDRVVARIHSPSVIGLNSVLGPDPYHHYYLQATSELDVERVGVARLSETLSAKNLWEPACRILSWNINQLYLTTIRADAAARREPGAGAEYTG</sequence>
<accession>A0A2P8VHT6</accession>
<organism evidence="1 2">
    <name type="scientific">Siccibacter turicensis</name>
    <dbReference type="NCBI Taxonomy" id="357233"/>
    <lineage>
        <taxon>Bacteria</taxon>
        <taxon>Pseudomonadati</taxon>
        <taxon>Pseudomonadota</taxon>
        <taxon>Gammaproteobacteria</taxon>
        <taxon>Enterobacterales</taxon>
        <taxon>Enterobacteriaceae</taxon>
        <taxon>Siccibacter</taxon>
    </lineage>
</organism>
<keyword evidence="2" id="KW-1185">Reference proteome</keyword>
<dbReference type="Proteomes" id="UP000240212">
    <property type="component" value="Unassembled WGS sequence"/>
</dbReference>
<dbReference type="EMBL" id="PYEP01000005">
    <property type="protein sequence ID" value="PSN07119.1"/>
    <property type="molecule type" value="Genomic_DNA"/>
</dbReference>
<proteinExistence type="predicted"/>
<evidence type="ECO:0000313" key="1">
    <source>
        <dbReference type="EMBL" id="PSN07119.1"/>
    </source>
</evidence>